<sequence length="89" mass="9670">MSRKGIAGVVLGATVCIQGCIFLPYEDDISHDPFFFSPESKSQRANFVEVGNYLPNSAAPQAANQQCATDSGDSRVGSACWFFPVMRVY</sequence>
<proteinExistence type="predicted"/>
<organism evidence="1 2">
    <name type="scientific">Microbulbifer agarilyticus</name>
    <dbReference type="NCBI Taxonomy" id="260552"/>
    <lineage>
        <taxon>Bacteria</taxon>
        <taxon>Pseudomonadati</taxon>
        <taxon>Pseudomonadota</taxon>
        <taxon>Gammaproteobacteria</taxon>
        <taxon>Cellvibrionales</taxon>
        <taxon>Microbulbiferaceae</taxon>
        <taxon>Microbulbifer</taxon>
    </lineage>
</organism>
<evidence type="ECO:0000313" key="1">
    <source>
        <dbReference type="EMBL" id="AQQ68583.1"/>
    </source>
</evidence>
<protein>
    <submittedName>
        <fullName evidence="1">Uncharacterized protein</fullName>
    </submittedName>
</protein>
<accession>A0A1Q2M768</accession>
<evidence type="ECO:0000313" key="2">
    <source>
        <dbReference type="Proteomes" id="UP000188219"/>
    </source>
</evidence>
<dbReference type="Proteomes" id="UP000188219">
    <property type="component" value="Chromosome"/>
</dbReference>
<reference evidence="1" key="1">
    <citation type="submission" date="2017-02" db="EMBL/GenBank/DDBJ databases">
        <title>Genome of Microbulbifer agarilyticus GP101.</title>
        <authorList>
            <person name="Jung J."/>
            <person name="Bae S.S."/>
            <person name="Baek K."/>
        </authorList>
    </citation>
    <scope>NUCLEOTIDE SEQUENCE [LARGE SCALE GENOMIC DNA]</scope>
    <source>
        <strain evidence="1">GP101</strain>
    </source>
</reference>
<name>A0A1Q2M768_9GAMM</name>
<dbReference type="RefSeq" id="WP_077406152.1">
    <property type="nucleotide sequence ID" value="NZ_CP019650.1"/>
</dbReference>
<dbReference type="STRING" id="260552.Mag101_13780"/>
<dbReference type="OrthoDB" id="5739246at2"/>
<dbReference type="KEGG" id="maga:Mag101_13780"/>
<gene>
    <name evidence="1" type="ORF">Mag101_13780</name>
</gene>
<dbReference type="EMBL" id="CP019650">
    <property type="protein sequence ID" value="AQQ68583.1"/>
    <property type="molecule type" value="Genomic_DNA"/>
</dbReference>
<keyword evidence="2" id="KW-1185">Reference proteome</keyword>
<dbReference type="AlphaFoldDB" id="A0A1Q2M768"/>